<keyword evidence="2" id="KW-1185">Reference proteome</keyword>
<dbReference type="VEuPathDB" id="CryptoDB:Vbra_2221"/>
<gene>
    <name evidence="1" type="ORF">Vbra_2221</name>
</gene>
<reference evidence="1 2" key="1">
    <citation type="submission" date="2014-11" db="EMBL/GenBank/DDBJ databases">
        <authorList>
            <person name="Zhu J."/>
            <person name="Qi W."/>
            <person name="Song R."/>
        </authorList>
    </citation>
    <scope>NUCLEOTIDE SEQUENCE [LARGE SCALE GENOMIC DNA]</scope>
</reference>
<dbReference type="Proteomes" id="UP000041254">
    <property type="component" value="Unassembled WGS sequence"/>
</dbReference>
<organism evidence="1 2">
    <name type="scientific">Vitrella brassicaformis (strain CCMP3155)</name>
    <dbReference type="NCBI Taxonomy" id="1169540"/>
    <lineage>
        <taxon>Eukaryota</taxon>
        <taxon>Sar</taxon>
        <taxon>Alveolata</taxon>
        <taxon>Colpodellida</taxon>
        <taxon>Vitrellaceae</taxon>
        <taxon>Vitrella</taxon>
    </lineage>
</organism>
<proteinExistence type="predicted"/>
<dbReference type="InParanoid" id="A0A0G4FN15"/>
<name>A0A0G4FN15_VITBC</name>
<evidence type="ECO:0000313" key="1">
    <source>
        <dbReference type="EMBL" id="CEM14971.1"/>
    </source>
</evidence>
<protein>
    <submittedName>
        <fullName evidence="1">Uncharacterized protein</fullName>
    </submittedName>
</protein>
<evidence type="ECO:0000313" key="2">
    <source>
        <dbReference type="Proteomes" id="UP000041254"/>
    </source>
</evidence>
<dbReference type="EMBL" id="CDMY01000462">
    <property type="protein sequence ID" value="CEM14971.1"/>
    <property type="molecule type" value="Genomic_DNA"/>
</dbReference>
<dbReference type="AlphaFoldDB" id="A0A0G4FN15"/>
<accession>A0A0G4FN15</accession>
<sequence>MVHQSDQQPERVTSTRLCLAAQPLGSAPAAPQIPPRSSLRAKLSGEDLPFPSFPSSAVPSLVSRLIDSQLVSSIGDYLHLFRKRIEDLRDKRRSIHPPPPFYHSPDDPCVKYFKLHGFLPHKSAVNHAICPPDLAIREIVDLEDLKRKILVTMRREWWHFASAIDFGWNEYMLMLDSFAEYGRRVNSAGDPIIVCFFRPLKFPIEPNYWPREKGPPTDDAHRATEARLPRVCGCDESLKASVRPRCDAVVRDIRVCVRTPLDDGVMRRRVKIGSTRLEELLGYG</sequence>